<dbReference type="InterPro" id="IPR036390">
    <property type="entry name" value="WH_DNA-bd_sf"/>
</dbReference>
<reference evidence="8 11" key="1">
    <citation type="submission" date="2019-02" db="EMBL/GenBank/DDBJ databases">
        <title>Genome sequencing of Clostridium botulinum clinical isolates.</title>
        <authorList>
            <person name="Brunt J."/>
            <person name="Van Vliet A.H.M."/>
            <person name="Stringer S.C."/>
            <person name="Grant K.A."/>
            <person name="Carter A.C."/>
            <person name="Peck M.W."/>
        </authorList>
    </citation>
    <scope>NUCLEOTIDE SEQUENCE [LARGE SCALE GENOMIC DNA]</scope>
    <source>
        <strain evidence="8 11">H113700579</strain>
    </source>
</reference>
<dbReference type="Proteomes" id="UP000473681">
    <property type="component" value="Unassembled WGS sequence"/>
</dbReference>
<name>A0A0C2N705_CLOBO</name>
<evidence type="ECO:0000256" key="6">
    <source>
        <dbReference type="ARBA" id="ARBA00024937"/>
    </source>
</evidence>
<dbReference type="PANTHER" id="PTHR30363:SF4">
    <property type="entry name" value="GLYCEROL-3-PHOSPHATE REGULON REPRESSOR"/>
    <property type="match status" value="1"/>
</dbReference>
<dbReference type="SUPFAM" id="SSF46785">
    <property type="entry name" value="Winged helix' DNA-binding domain"/>
    <property type="match status" value="1"/>
</dbReference>
<keyword evidence="4" id="KW-0238">DNA-binding</keyword>
<protein>
    <recommendedName>
        <fullName evidence="1">Lactose phosphotransferase system repressor</fullName>
    </recommendedName>
</protein>
<dbReference type="PANTHER" id="PTHR30363">
    <property type="entry name" value="HTH-TYPE TRANSCRIPTIONAL REGULATOR SRLR-RELATED"/>
    <property type="match status" value="1"/>
</dbReference>
<feature type="domain" description="HTH deoR-type" evidence="7">
    <location>
        <begin position="1"/>
        <end position="56"/>
    </location>
</feature>
<evidence type="ECO:0000256" key="3">
    <source>
        <dbReference type="ARBA" id="ARBA00023015"/>
    </source>
</evidence>
<evidence type="ECO:0000313" key="8">
    <source>
        <dbReference type="EMBL" id="NFA41943.1"/>
    </source>
</evidence>
<dbReference type="Proteomes" id="UP000472355">
    <property type="component" value="Unassembled WGS sequence"/>
</dbReference>
<dbReference type="EMBL" id="SWVK01000002">
    <property type="protein sequence ID" value="NFN33849.1"/>
    <property type="molecule type" value="Genomic_DNA"/>
</dbReference>
<evidence type="ECO:0000259" key="7">
    <source>
        <dbReference type="PROSITE" id="PS51000"/>
    </source>
</evidence>
<keyword evidence="2" id="KW-0678">Repressor</keyword>
<organism evidence="8 11">
    <name type="scientific">Clostridium botulinum</name>
    <dbReference type="NCBI Taxonomy" id="1491"/>
    <lineage>
        <taxon>Bacteria</taxon>
        <taxon>Bacillati</taxon>
        <taxon>Bacillota</taxon>
        <taxon>Clostridia</taxon>
        <taxon>Eubacteriales</taxon>
        <taxon>Clostridiaceae</taxon>
        <taxon>Clostridium</taxon>
    </lineage>
</organism>
<reference evidence="12 13" key="2">
    <citation type="submission" date="2019-04" db="EMBL/GenBank/DDBJ databases">
        <title>Genome sequencing of Clostridium botulinum Groups I-IV and Clostridium butyricum.</title>
        <authorList>
            <person name="Brunt J."/>
            <person name="Van Vliet A.H.M."/>
            <person name="Stringer S.C."/>
            <person name="Carter A.T."/>
            <person name="Peck M.W."/>
        </authorList>
    </citation>
    <scope>NUCLEOTIDE SEQUENCE [LARGE SCALE GENOMIC DNA]</scope>
    <source>
        <strain evidence="9 13">1605</strain>
        <strain evidence="10 12">CB-K-33E</strain>
    </source>
</reference>
<dbReference type="EMBL" id="SGKU01000009">
    <property type="protein sequence ID" value="NFA41943.1"/>
    <property type="molecule type" value="Genomic_DNA"/>
</dbReference>
<dbReference type="GO" id="GO:0003700">
    <property type="term" value="F:DNA-binding transcription factor activity"/>
    <property type="evidence" value="ECO:0007669"/>
    <property type="project" value="InterPro"/>
</dbReference>
<dbReference type="InterPro" id="IPR001034">
    <property type="entry name" value="DeoR_HTH"/>
</dbReference>
<dbReference type="EMBL" id="SWOV01000036">
    <property type="protein sequence ID" value="NFF88685.1"/>
    <property type="molecule type" value="Genomic_DNA"/>
</dbReference>
<dbReference type="InterPro" id="IPR014036">
    <property type="entry name" value="DeoR-like_C"/>
</dbReference>
<dbReference type="RefSeq" id="WP_012450173.1">
    <property type="nucleotide sequence ID" value="NZ_CP010520.1"/>
</dbReference>
<proteinExistence type="predicted"/>
<dbReference type="Gene3D" id="3.40.50.1360">
    <property type="match status" value="1"/>
</dbReference>
<dbReference type="PROSITE" id="PS51000">
    <property type="entry name" value="HTH_DEOR_2"/>
    <property type="match status" value="1"/>
</dbReference>
<evidence type="ECO:0000256" key="1">
    <source>
        <dbReference type="ARBA" id="ARBA00021390"/>
    </source>
</evidence>
<dbReference type="SMART" id="SM01134">
    <property type="entry name" value="DeoRC"/>
    <property type="match status" value="1"/>
</dbReference>
<dbReference type="SMART" id="SM00420">
    <property type="entry name" value="HTH_DEOR"/>
    <property type="match status" value="1"/>
</dbReference>
<dbReference type="Proteomes" id="UP000476820">
    <property type="component" value="Unassembled WGS sequence"/>
</dbReference>
<sequence length="251" mass="28028">MINRHTKLLELVNSNERIEVSRLSEYLDVSQVTIRKDLKVLEEKGLLRREHGYAIINSSDDINNRLSINYDIKRKIAQLASDLVSNGETIMIESGSCCALLADEIARNKKDVTIITNSAFIASYIREVPFINIILLGGDYQHESQVLVGPITKKCAQEFFVDKLFVGTDGFSIDSGFSGINHLRTETVKAMAECANNLIILTESSKLSKRGTVAQFKASEVDYLLTDNNISDNIKNELLKNNVTIKTISIN</sequence>
<evidence type="ECO:0000256" key="5">
    <source>
        <dbReference type="ARBA" id="ARBA00023163"/>
    </source>
</evidence>
<dbReference type="SUPFAM" id="SSF100950">
    <property type="entry name" value="NagB/RpiA/CoA transferase-like"/>
    <property type="match status" value="1"/>
</dbReference>
<dbReference type="OrthoDB" id="9797223at2"/>
<dbReference type="AlphaFoldDB" id="A0A0C2N705"/>
<keyword evidence="3" id="KW-0805">Transcription regulation</keyword>
<evidence type="ECO:0000313" key="9">
    <source>
        <dbReference type="EMBL" id="NFF88685.1"/>
    </source>
</evidence>
<dbReference type="Pfam" id="PF08220">
    <property type="entry name" value="HTH_DeoR"/>
    <property type="match status" value="1"/>
</dbReference>
<evidence type="ECO:0000313" key="12">
    <source>
        <dbReference type="Proteomes" id="UP000473681"/>
    </source>
</evidence>
<dbReference type="InterPro" id="IPR018356">
    <property type="entry name" value="Tscrpt_reg_HTH_DeoR_CS"/>
</dbReference>
<dbReference type="PRINTS" id="PR00037">
    <property type="entry name" value="HTHLACR"/>
</dbReference>
<comment type="caution">
    <text evidence="8">The sequence shown here is derived from an EMBL/GenBank/DDBJ whole genome shotgun (WGS) entry which is preliminary data.</text>
</comment>
<keyword evidence="5" id="KW-0804">Transcription</keyword>
<evidence type="ECO:0000313" key="10">
    <source>
        <dbReference type="EMBL" id="NFN33849.1"/>
    </source>
</evidence>
<comment type="function">
    <text evidence="6">Repressor of the lactose catabolism operon. Galactose-6-phosphate is the inducer.</text>
</comment>
<evidence type="ECO:0000313" key="13">
    <source>
        <dbReference type="Proteomes" id="UP000476820"/>
    </source>
</evidence>
<dbReference type="GO" id="GO:0003677">
    <property type="term" value="F:DNA binding"/>
    <property type="evidence" value="ECO:0007669"/>
    <property type="project" value="UniProtKB-KW"/>
</dbReference>
<dbReference type="InterPro" id="IPR036388">
    <property type="entry name" value="WH-like_DNA-bd_sf"/>
</dbReference>
<dbReference type="InterPro" id="IPR050313">
    <property type="entry name" value="Carb_Metab_HTH_regulators"/>
</dbReference>
<evidence type="ECO:0000313" key="11">
    <source>
        <dbReference type="Proteomes" id="UP000472355"/>
    </source>
</evidence>
<dbReference type="Pfam" id="PF00455">
    <property type="entry name" value="DeoRC"/>
    <property type="match status" value="1"/>
</dbReference>
<dbReference type="InterPro" id="IPR037171">
    <property type="entry name" value="NagB/RpiA_transferase-like"/>
</dbReference>
<dbReference type="PROSITE" id="PS00894">
    <property type="entry name" value="HTH_DEOR_1"/>
    <property type="match status" value="1"/>
</dbReference>
<gene>
    <name evidence="8" type="ORF">EXM65_04950</name>
    <name evidence="9" type="ORF">FC774_12535</name>
    <name evidence="10" type="ORF">FDB51_01640</name>
</gene>
<accession>A0A0C2N705</accession>
<evidence type="ECO:0000256" key="2">
    <source>
        <dbReference type="ARBA" id="ARBA00022491"/>
    </source>
</evidence>
<dbReference type="Gene3D" id="1.10.10.10">
    <property type="entry name" value="Winged helix-like DNA-binding domain superfamily/Winged helix DNA-binding domain"/>
    <property type="match status" value="1"/>
</dbReference>
<evidence type="ECO:0000256" key="4">
    <source>
        <dbReference type="ARBA" id="ARBA00023125"/>
    </source>
</evidence>